<keyword evidence="4" id="KW-0560">Oxidoreductase</keyword>
<reference evidence="6 7" key="1">
    <citation type="journal article" date="2018" name="Mol. Ecol.">
        <title>The obligate alkalophilic soda-lake fungus Sodiomyces alkalinus has shifted to a protein diet.</title>
        <authorList>
            <person name="Grum-Grzhimaylo A.A."/>
            <person name="Falkoski D.L."/>
            <person name="van den Heuvel J."/>
            <person name="Valero-Jimenez C.A."/>
            <person name="Min B."/>
            <person name="Choi I.G."/>
            <person name="Lipzen A."/>
            <person name="Daum C.G."/>
            <person name="Aanen D.K."/>
            <person name="Tsang A."/>
            <person name="Henrissat B."/>
            <person name="Bilanenko E.N."/>
            <person name="de Vries R.P."/>
            <person name="van Kan J.A.L."/>
            <person name="Grigoriev I.V."/>
            <person name="Debets A.J.M."/>
        </authorList>
    </citation>
    <scope>NUCLEOTIDE SEQUENCE [LARGE SCALE GENOMIC DNA]</scope>
    <source>
        <strain evidence="6 7">F11</strain>
    </source>
</reference>
<evidence type="ECO:0000259" key="5">
    <source>
        <dbReference type="Pfam" id="PF07992"/>
    </source>
</evidence>
<evidence type="ECO:0000256" key="1">
    <source>
        <dbReference type="ARBA" id="ARBA00006442"/>
    </source>
</evidence>
<sequence length="372" mass="40106">MVKTVVVVGGSYGGLQVTHRLLKYTRQQVPDLKVILVSKTSHFFWNIASVRGIIPGHFKEEQLFQPIEPGLAQYPKDSNEFVLGTASNLDADARTLDVDTLTGPRTLSYDFLVLATGARSPSNDVPWKDTGNHEKTLATLRATSERVQSARHIVVVGAGPTGVEVSAEIAFHYGKEKEVILVSADQQVLGGDSLAAAAERELVNLGVVIRKGVKAETVSSLPNGRTEVNLSDGEILATDLYLSTVGLVPNSDYIDPGLLNERKYVVVDECLRVRGYENVWACGDLVSVPKASFPITNKQAAGVAKNVELALQGKRQQVAKGMPFDVLLCTTGPNRGVGRLGIVSTPSLAVWFIKGRTLATESLPKFVSGSQW</sequence>
<keyword evidence="3" id="KW-0274">FAD</keyword>
<gene>
    <name evidence="6" type="ORF">SODALDRAFT_306880</name>
</gene>
<comment type="similarity">
    <text evidence="1">Belongs to the FAD-dependent oxidoreductase family.</text>
</comment>
<dbReference type="Gene3D" id="3.50.50.100">
    <property type="match status" value="1"/>
</dbReference>
<dbReference type="InterPro" id="IPR023753">
    <property type="entry name" value="FAD/NAD-binding_dom"/>
</dbReference>
<evidence type="ECO:0000256" key="2">
    <source>
        <dbReference type="ARBA" id="ARBA00022630"/>
    </source>
</evidence>
<dbReference type="Proteomes" id="UP000272025">
    <property type="component" value="Unassembled WGS sequence"/>
</dbReference>
<dbReference type="GO" id="GO:0005737">
    <property type="term" value="C:cytoplasm"/>
    <property type="evidence" value="ECO:0007669"/>
    <property type="project" value="TreeGrafter"/>
</dbReference>
<dbReference type="GO" id="GO:0004174">
    <property type="term" value="F:electron-transferring-flavoprotein dehydrogenase activity"/>
    <property type="evidence" value="ECO:0007669"/>
    <property type="project" value="TreeGrafter"/>
</dbReference>
<dbReference type="GeneID" id="39577527"/>
<dbReference type="Pfam" id="PF07992">
    <property type="entry name" value="Pyr_redox_2"/>
    <property type="match status" value="1"/>
</dbReference>
<proteinExistence type="inferred from homology"/>
<organism evidence="6 7">
    <name type="scientific">Sodiomyces alkalinus (strain CBS 110278 / VKM F-3762 / F11)</name>
    <name type="common">Alkaliphilic filamentous fungus</name>
    <dbReference type="NCBI Taxonomy" id="1314773"/>
    <lineage>
        <taxon>Eukaryota</taxon>
        <taxon>Fungi</taxon>
        <taxon>Dikarya</taxon>
        <taxon>Ascomycota</taxon>
        <taxon>Pezizomycotina</taxon>
        <taxon>Sordariomycetes</taxon>
        <taxon>Hypocreomycetidae</taxon>
        <taxon>Glomerellales</taxon>
        <taxon>Plectosphaerellaceae</taxon>
        <taxon>Sodiomyces</taxon>
    </lineage>
</organism>
<accession>A0A3N2Q1G0</accession>
<dbReference type="OrthoDB" id="202203at2759"/>
<dbReference type="GO" id="GO:0050660">
    <property type="term" value="F:flavin adenine dinucleotide binding"/>
    <property type="evidence" value="ECO:0007669"/>
    <property type="project" value="TreeGrafter"/>
</dbReference>
<dbReference type="AlphaFoldDB" id="A0A3N2Q1G0"/>
<dbReference type="PANTHER" id="PTHR43735:SF3">
    <property type="entry name" value="FERROPTOSIS SUPPRESSOR PROTEIN 1"/>
    <property type="match status" value="1"/>
</dbReference>
<dbReference type="SUPFAM" id="SSF51905">
    <property type="entry name" value="FAD/NAD(P)-binding domain"/>
    <property type="match status" value="1"/>
</dbReference>
<dbReference type="InterPro" id="IPR036188">
    <property type="entry name" value="FAD/NAD-bd_sf"/>
</dbReference>
<dbReference type="RefSeq" id="XP_028468352.1">
    <property type="nucleotide sequence ID" value="XM_028609049.1"/>
</dbReference>
<evidence type="ECO:0000256" key="3">
    <source>
        <dbReference type="ARBA" id="ARBA00022827"/>
    </source>
</evidence>
<keyword evidence="2" id="KW-0285">Flavoprotein</keyword>
<dbReference type="EMBL" id="ML119052">
    <property type="protein sequence ID" value="ROT40546.1"/>
    <property type="molecule type" value="Genomic_DNA"/>
</dbReference>
<name>A0A3N2Q1G0_SODAK</name>
<evidence type="ECO:0000256" key="4">
    <source>
        <dbReference type="ARBA" id="ARBA00023002"/>
    </source>
</evidence>
<protein>
    <submittedName>
        <fullName evidence="6">FAD/NAD(P)-binding domain-containing protein</fullName>
    </submittedName>
</protein>
<dbReference type="PRINTS" id="PR00411">
    <property type="entry name" value="PNDRDTASEI"/>
</dbReference>
<dbReference type="STRING" id="1314773.A0A3N2Q1G0"/>
<evidence type="ECO:0000313" key="6">
    <source>
        <dbReference type="EMBL" id="ROT40546.1"/>
    </source>
</evidence>
<dbReference type="PANTHER" id="PTHR43735">
    <property type="entry name" value="APOPTOSIS-INDUCING FACTOR 1"/>
    <property type="match status" value="1"/>
</dbReference>
<evidence type="ECO:0000313" key="7">
    <source>
        <dbReference type="Proteomes" id="UP000272025"/>
    </source>
</evidence>
<keyword evidence="7" id="KW-1185">Reference proteome</keyword>
<feature type="domain" description="FAD/NAD(P)-binding" evidence="5">
    <location>
        <begin position="4"/>
        <end position="289"/>
    </location>
</feature>
<dbReference type="PRINTS" id="PR00368">
    <property type="entry name" value="FADPNR"/>
</dbReference>